<evidence type="ECO:0000259" key="2">
    <source>
        <dbReference type="PROSITE" id="PS50157"/>
    </source>
</evidence>
<evidence type="ECO:0000313" key="4">
    <source>
        <dbReference type="Proteomes" id="UP001162164"/>
    </source>
</evidence>
<sequence>MQLECNICHHSFSTKAALSSHIYYKHKHNDKNTNCTKCGASFSKNGNLKRHQIICKAGNKQYDHTLQSSISRQDTVTIEQKYENFSSYNKFVQWKEALENKQQSQFTKVRGTKRDNSGNQTMYFRCHRNGIFHSKSTGARHIKLQGTNKTGYCPAKMNVNISPGGRVNVRFIDVHSGHTFDLGRMCISKADRAAIAEKIALKIPFQQILDDMGDSVINNKLHRIHLTTRKDLWNIAASYKLNSEPVLHKNDFLCVGRLGKTHAGNIKSYKEECVIEISINSTFENRKLEVLKSLERITNSVHTIQNEEQLQAVSKQLTPIETMIDAYKLKDITTVSIAS</sequence>
<keyword evidence="1" id="KW-0863">Zinc-finger</keyword>
<dbReference type="Gene3D" id="3.30.160.60">
    <property type="entry name" value="Classic Zinc Finger"/>
    <property type="match status" value="1"/>
</dbReference>
<dbReference type="SUPFAM" id="SSF57667">
    <property type="entry name" value="beta-beta-alpha zinc fingers"/>
    <property type="match status" value="1"/>
</dbReference>
<protein>
    <recommendedName>
        <fullName evidence="2">C2H2-type domain-containing protein</fullName>
    </recommendedName>
</protein>
<proteinExistence type="predicted"/>
<dbReference type="PROSITE" id="PS00028">
    <property type="entry name" value="ZINC_FINGER_C2H2_1"/>
    <property type="match status" value="1"/>
</dbReference>
<organism evidence="3 4">
    <name type="scientific">Molorchus minor</name>
    <dbReference type="NCBI Taxonomy" id="1323400"/>
    <lineage>
        <taxon>Eukaryota</taxon>
        <taxon>Metazoa</taxon>
        <taxon>Ecdysozoa</taxon>
        <taxon>Arthropoda</taxon>
        <taxon>Hexapoda</taxon>
        <taxon>Insecta</taxon>
        <taxon>Pterygota</taxon>
        <taxon>Neoptera</taxon>
        <taxon>Endopterygota</taxon>
        <taxon>Coleoptera</taxon>
        <taxon>Polyphaga</taxon>
        <taxon>Cucujiformia</taxon>
        <taxon>Chrysomeloidea</taxon>
        <taxon>Cerambycidae</taxon>
        <taxon>Lamiinae</taxon>
        <taxon>Monochamini</taxon>
        <taxon>Molorchus</taxon>
    </lineage>
</organism>
<feature type="domain" description="C2H2-type" evidence="2">
    <location>
        <begin position="33"/>
        <end position="61"/>
    </location>
</feature>
<gene>
    <name evidence="3" type="ORF">NQ317_011105</name>
</gene>
<reference evidence="3" key="1">
    <citation type="journal article" date="2023" name="Insect Mol. Biol.">
        <title>Genome sequencing provides insights into the evolution of gene families encoding plant cell wall-degrading enzymes in longhorned beetles.</title>
        <authorList>
            <person name="Shin N.R."/>
            <person name="Okamura Y."/>
            <person name="Kirsch R."/>
            <person name="Pauchet Y."/>
        </authorList>
    </citation>
    <scope>NUCLEOTIDE SEQUENCE</scope>
    <source>
        <strain evidence="3">MMC_N1</strain>
    </source>
</reference>
<name>A0ABQ9K0Q5_9CUCU</name>
<keyword evidence="4" id="KW-1185">Reference proteome</keyword>
<dbReference type="Pfam" id="PF00096">
    <property type="entry name" value="zf-C2H2"/>
    <property type="match status" value="2"/>
</dbReference>
<dbReference type="Proteomes" id="UP001162164">
    <property type="component" value="Unassembled WGS sequence"/>
</dbReference>
<dbReference type="PANTHER" id="PTHR33936:SF24">
    <property type="entry name" value="C2H2-TYPE DOMAIN-CONTAINING PROTEIN"/>
    <property type="match status" value="1"/>
</dbReference>
<evidence type="ECO:0000313" key="3">
    <source>
        <dbReference type="EMBL" id="KAJ8984196.1"/>
    </source>
</evidence>
<dbReference type="InterPro" id="IPR052797">
    <property type="entry name" value="RegFact_GeneExpr_CellDeath"/>
</dbReference>
<dbReference type="PANTHER" id="PTHR33936">
    <property type="entry name" value="PROTEIN CBG17840"/>
    <property type="match status" value="1"/>
</dbReference>
<keyword evidence="1" id="KW-0862">Zinc</keyword>
<evidence type="ECO:0000256" key="1">
    <source>
        <dbReference type="PROSITE-ProRule" id="PRU00042"/>
    </source>
</evidence>
<dbReference type="EMBL" id="JAPWTJ010000044">
    <property type="protein sequence ID" value="KAJ8984196.1"/>
    <property type="molecule type" value="Genomic_DNA"/>
</dbReference>
<comment type="caution">
    <text evidence="3">The sequence shown here is derived from an EMBL/GenBank/DDBJ whole genome shotgun (WGS) entry which is preliminary data.</text>
</comment>
<dbReference type="PROSITE" id="PS50157">
    <property type="entry name" value="ZINC_FINGER_C2H2_2"/>
    <property type="match status" value="2"/>
</dbReference>
<dbReference type="InterPro" id="IPR036236">
    <property type="entry name" value="Znf_C2H2_sf"/>
</dbReference>
<dbReference type="SMART" id="SM00355">
    <property type="entry name" value="ZnF_C2H2"/>
    <property type="match status" value="2"/>
</dbReference>
<dbReference type="InterPro" id="IPR013087">
    <property type="entry name" value="Znf_C2H2_type"/>
</dbReference>
<accession>A0ABQ9K0Q5</accession>
<keyword evidence="1" id="KW-0479">Metal-binding</keyword>
<feature type="domain" description="C2H2-type" evidence="2">
    <location>
        <begin position="3"/>
        <end position="33"/>
    </location>
</feature>